<dbReference type="AlphaFoldDB" id="A0A091ENC3"/>
<accession>A0A091ENC3</accession>
<evidence type="ECO:0000256" key="1">
    <source>
        <dbReference type="SAM" id="MobiDB-lite"/>
    </source>
</evidence>
<feature type="region of interest" description="Disordered" evidence="1">
    <location>
        <begin position="17"/>
        <end position="36"/>
    </location>
</feature>
<name>A0A091ENC3_FUKDA</name>
<protein>
    <submittedName>
        <fullName evidence="2">Uncharacterized protein</fullName>
    </submittedName>
</protein>
<evidence type="ECO:0000313" key="2">
    <source>
        <dbReference type="EMBL" id="KFO37146.1"/>
    </source>
</evidence>
<dbReference type="Proteomes" id="UP000028990">
    <property type="component" value="Unassembled WGS sequence"/>
</dbReference>
<proteinExistence type="predicted"/>
<organism evidence="2 3">
    <name type="scientific">Fukomys damarensis</name>
    <name type="common">Damaraland mole rat</name>
    <name type="synonym">Cryptomys damarensis</name>
    <dbReference type="NCBI Taxonomy" id="885580"/>
    <lineage>
        <taxon>Eukaryota</taxon>
        <taxon>Metazoa</taxon>
        <taxon>Chordata</taxon>
        <taxon>Craniata</taxon>
        <taxon>Vertebrata</taxon>
        <taxon>Euteleostomi</taxon>
        <taxon>Mammalia</taxon>
        <taxon>Eutheria</taxon>
        <taxon>Euarchontoglires</taxon>
        <taxon>Glires</taxon>
        <taxon>Rodentia</taxon>
        <taxon>Hystricomorpha</taxon>
        <taxon>Bathyergidae</taxon>
        <taxon>Fukomys</taxon>
    </lineage>
</organism>
<evidence type="ECO:0000313" key="3">
    <source>
        <dbReference type="Proteomes" id="UP000028990"/>
    </source>
</evidence>
<gene>
    <name evidence="2" type="ORF">H920_01440</name>
</gene>
<dbReference type="EMBL" id="KN121080">
    <property type="protein sequence ID" value="KFO37146.1"/>
    <property type="molecule type" value="Genomic_DNA"/>
</dbReference>
<keyword evidence="3" id="KW-1185">Reference proteome</keyword>
<reference evidence="2 3" key="1">
    <citation type="submission" date="2013-11" db="EMBL/GenBank/DDBJ databases">
        <title>The Damaraland mole rat (Fukomys damarensis) genome and evolution of African mole rats.</title>
        <authorList>
            <person name="Gladyshev V.N."/>
            <person name="Fang X."/>
        </authorList>
    </citation>
    <scope>NUCLEOTIDE SEQUENCE [LARGE SCALE GENOMIC DNA]</scope>
    <source>
        <tissue evidence="2">Liver</tissue>
    </source>
</reference>
<sequence>MELGCYATPSTLGLQAMQTGKEQSHTDTPTGSSQRTPRSGLLVCWYLGPHCRDTRGRKGHCTELQKIEQKQTKRGPLSGSLIKLKPTGKVKRISAIKAHQTTVVGKLEKSPPPIGTWAMLRGRTAGTCSTTLQNVTLQEVRELNLGLAARNQPESQESAAGLLRLIDLDLHTAAHVDYCDSRDVP</sequence>